<feature type="signal peptide" evidence="1">
    <location>
        <begin position="1"/>
        <end position="23"/>
    </location>
</feature>
<evidence type="ECO:0000313" key="3">
    <source>
        <dbReference type="Proteomes" id="UP001152302"/>
    </source>
</evidence>
<proteinExistence type="predicted"/>
<gene>
    <name evidence="2" type="ORF">M4L21_13695</name>
</gene>
<feature type="chain" id="PRO_5040937161" evidence="1">
    <location>
        <begin position="24"/>
        <end position="97"/>
    </location>
</feature>
<evidence type="ECO:0000313" key="2">
    <source>
        <dbReference type="EMBL" id="MDG0860382.1"/>
    </source>
</evidence>
<organism evidence="2 3">
    <name type="scientific">Staphylococcus equorum</name>
    <dbReference type="NCBI Taxonomy" id="246432"/>
    <lineage>
        <taxon>Bacteria</taxon>
        <taxon>Bacillati</taxon>
        <taxon>Bacillota</taxon>
        <taxon>Bacilli</taxon>
        <taxon>Bacillales</taxon>
        <taxon>Staphylococcaceae</taxon>
        <taxon>Staphylococcus</taxon>
    </lineage>
</organism>
<protein>
    <submittedName>
        <fullName evidence="2">DUF5052 domain-containing protein</fullName>
    </submittedName>
</protein>
<accession>A0A9X4R1Y2</accession>
<reference evidence="2" key="1">
    <citation type="submission" date="2022-05" db="EMBL/GenBank/DDBJ databases">
        <title>Comparative genomics of Staphylococcus equorum isolates.</title>
        <authorList>
            <person name="Luelf R.H."/>
        </authorList>
    </citation>
    <scope>NUCLEOTIDE SEQUENCE</scope>
    <source>
        <strain evidence="2">TMW 2.2343</strain>
    </source>
</reference>
<keyword evidence="1" id="KW-0732">Signal</keyword>
<dbReference type="AlphaFoldDB" id="A0A9X4R1Y2"/>
<dbReference type="Proteomes" id="UP001152302">
    <property type="component" value="Unassembled WGS sequence"/>
</dbReference>
<dbReference type="RefSeq" id="WP_277595901.1">
    <property type="nucleotide sequence ID" value="NZ_JAMBPX010000011.1"/>
</dbReference>
<comment type="caution">
    <text evidence="2">The sequence shown here is derived from an EMBL/GenBank/DDBJ whole genome shotgun (WGS) entry which is preliminary data.</text>
</comment>
<dbReference type="EMBL" id="JAMBPX010000011">
    <property type="protein sequence ID" value="MDG0860382.1"/>
    <property type="molecule type" value="Genomic_DNA"/>
</dbReference>
<dbReference type="PROSITE" id="PS51257">
    <property type="entry name" value="PROKAR_LIPOPROTEIN"/>
    <property type="match status" value="1"/>
</dbReference>
<name>A0A9X4R1Y2_9STAP</name>
<sequence>MKKKTTKGIIASLALVSVVGFTAGCESFERAKKDFKSEHSGGLERTVQIINNQGDVVKEYNGKFDVTADENRIKFIKDNKSYLIYTAKTDTVIVEEK</sequence>
<evidence type="ECO:0000256" key="1">
    <source>
        <dbReference type="SAM" id="SignalP"/>
    </source>
</evidence>